<evidence type="ECO:0000313" key="1">
    <source>
        <dbReference type="EMBL" id="KAH9528130.1"/>
    </source>
</evidence>
<organism evidence="1 2">
    <name type="scientific">Dermatophagoides farinae</name>
    <name type="common">American house dust mite</name>
    <dbReference type="NCBI Taxonomy" id="6954"/>
    <lineage>
        <taxon>Eukaryota</taxon>
        <taxon>Metazoa</taxon>
        <taxon>Ecdysozoa</taxon>
        <taxon>Arthropoda</taxon>
        <taxon>Chelicerata</taxon>
        <taxon>Arachnida</taxon>
        <taxon>Acari</taxon>
        <taxon>Acariformes</taxon>
        <taxon>Sarcoptiformes</taxon>
        <taxon>Astigmata</taxon>
        <taxon>Psoroptidia</taxon>
        <taxon>Analgoidea</taxon>
        <taxon>Pyroglyphidae</taxon>
        <taxon>Dermatophagoidinae</taxon>
        <taxon>Dermatophagoides</taxon>
    </lineage>
</organism>
<keyword evidence="2" id="KW-1185">Reference proteome</keyword>
<proteinExistence type="predicted"/>
<gene>
    <name evidence="1" type="ORF">DERF_002100</name>
</gene>
<dbReference type="EMBL" id="ASGP02000001">
    <property type="protein sequence ID" value="KAH9528130.1"/>
    <property type="molecule type" value="Genomic_DNA"/>
</dbReference>
<sequence>MLMILSLDFFLSNLMIFEPLKKTGLLFCSFTDSFKVRKKNLSLFHRSNWILIGIGSKRQSLDNDTIKARNKLPTIIVFLLLYNSSMKTLPNPIM</sequence>
<accession>A0A922LD76</accession>
<reference evidence="1" key="2">
    <citation type="journal article" date="2022" name="Res Sq">
        <title>Comparative Genomics Reveals Insights into the Divergent Evolution of Astigmatic Mites and Household Pest Adaptations.</title>
        <authorList>
            <person name="Xiong Q."/>
            <person name="Wan A.T.-Y."/>
            <person name="Liu X.-Y."/>
            <person name="Fung C.S.-H."/>
            <person name="Xiao X."/>
            <person name="Malainual N."/>
            <person name="Hou J."/>
            <person name="Wang L."/>
            <person name="Wang M."/>
            <person name="Yang K."/>
            <person name="Cui Y."/>
            <person name="Leung E."/>
            <person name="Nong W."/>
            <person name="Shin S.-K."/>
            <person name="Au S."/>
            <person name="Jeong K.Y."/>
            <person name="Chew F.T."/>
            <person name="Hui J."/>
            <person name="Leung T.F."/>
            <person name="Tungtrongchitr A."/>
            <person name="Zhong N."/>
            <person name="Liu Z."/>
            <person name="Tsui S."/>
        </authorList>
    </citation>
    <scope>NUCLEOTIDE SEQUENCE</scope>
    <source>
        <strain evidence="1">Derf</strain>
        <tissue evidence="1">Whole organism</tissue>
    </source>
</reference>
<evidence type="ECO:0000313" key="2">
    <source>
        <dbReference type="Proteomes" id="UP000790347"/>
    </source>
</evidence>
<protein>
    <submittedName>
        <fullName evidence="1">Uncharacterized protein</fullName>
    </submittedName>
</protein>
<comment type="caution">
    <text evidence="1">The sequence shown here is derived from an EMBL/GenBank/DDBJ whole genome shotgun (WGS) entry which is preliminary data.</text>
</comment>
<dbReference type="Proteomes" id="UP000790347">
    <property type="component" value="Unassembled WGS sequence"/>
</dbReference>
<dbReference type="AlphaFoldDB" id="A0A922LD76"/>
<name>A0A922LD76_DERFA</name>
<reference evidence="1" key="1">
    <citation type="submission" date="2013-05" db="EMBL/GenBank/DDBJ databases">
        <authorList>
            <person name="Yim A.K.Y."/>
            <person name="Chan T.F."/>
            <person name="Ji K.M."/>
            <person name="Liu X.Y."/>
            <person name="Zhou J.W."/>
            <person name="Li R.Q."/>
            <person name="Yang K.Y."/>
            <person name="Li J."/>
            <person name="Li M."/>
            <person name="Law P.T.W."/>
            <person name="Wu Y.L."/>
            <person name="Cai Z.L."/>
            <person name="Qin H."/>
            <person name="Bao Y."/>
            <person name="Leung R.K.K."/>
            <person name="Ng P.K.S."/>
            <person name="Zou J."/>
            <person name="Zhong X.J."/>
            <person name="Ran P.X."/>
            <person name="Zhong N.S."/>
            <person name="Liu Z.G."/>
            <person name="Tsui S.K.W."/>
        </authorList>
    </citation>
    <scope>NUCLEOTIDE SEQUENCE</scope>
    <source>
        <strain evidence="1">Derf</strain>
        <tissue evidence="1">Whole organism</tissue>
    </source>
</reference>